<keyword evidence="4" id="KW-1185">Reference proteome</keyword>
<dbReference type="KEGG" id="dfi:AXF13_12235"/>
<accession>A0A109W4Q5</accession>
<dbReference type="EMBL" id="CP014229">
    <property type="protein sequence ID" value="AMD90829.1"/>
    <property type="molecule type" value="Genomic_DNA"/>
</dbReference>
<feature type="region of interest" description="Disordered" evidence="1">
    <location>
        <begin position="1"/>
        <end position="42"/>
    </location>
</feature>
<dbReference type="Pfam" id="PF21277">
    <property type="entry name" value="T6SS_VgrG3-like_C"/>
    <property type="match status" value="1"/>
</dbReference>
<dbReference type="RefSeq" id="WP_062253620.1">
    <property type="nucleotide sequence ID" value="NZ_CP014229.1"/>
</dbReference>
<dbReference type="AlphaFoldDB" id="A0A109W4Q5"/>
<reference evidence="4" key="1">
    <citation type="submission" date="2016-02" db="EMBL/GenBank/DDBJ databases">
        <authorList>
            <person name="Holder M.E."/>
            <person name="Ajami N.J."/>
            <person name="Petrosino J.F."/>
        </authorList>
    </citation>
    <scope>NUCLEOTIDE SEQUENCE [LARGE SCALE GENOMIC DNA]</scope>
    <source>
        <strain evidence="4">CCUG 45958</strain>
    </source>
</reference>
<organism evidence="3 4">
    <name type="scientific">Desulfovibrio fairfieldensis</name>
    <dbReference type="NCBI Taxonomy" id="44742"/>
    <lineage>
        <taxon>Bacteria</taxon>
        <taxon>Pseudomonadati</taxon>
        <taxon>Thermodesulfobacteriota</taxon>
        <taxon>Desulfovibrionia</taxon>
        <taxon>Desulfovibrionales</taxon>
        <taxon>Desulfovibrionaceae</taxon>
        <taxon>Desulfovibrio</taxon>
    </lineage>
</organism>
<dbReference type="STRING" id="44742.AXF13_12235"/>
<evidence type="ECO:0000256" key="1">
    <source>
        <dbReference type="SAM" id="MobiDB-lite"/>
    </source>
</evidence>
<proteinExistence type="predicted"/>
<evidence type="ECO:0000313" key="4">
    <source>
        <dbReference type="Proteomes" id="UP000069241"/>
    </source>
</evidence>
<dbReference type="InterPro" id="IPR049073">
    <property type="entry name" value="T6SS_VgrG3-like_C"/>
</dbReference>
<evidence type="ECO:0000259" key="2">
    <source>
        <dbReference type="Pfam" id="PF21277"/>
    </source>
</evidence>
<dbReference type="Proteomes" id="UP000069241">
    <property type="component" value="Chromosome"/>
</dbReference>
<name>A0A109W4Q5_9BACT</name>
<feature type="compositionally biased region" description="Low complexity" evidence="1">
    <location>
        <begin position="14"/>
        <end position="34"/>
    </location>
</feature>
<dbReference type="InterPro" id="IPR023346">
    <property type="entry name" value="Lysozyme-like_dom_sf"/>
</dbReference>
<dbReference type="SUPFAM" id="SSF53955">
    <property type="entry name" value="Lysozyme-like"/>
    <property type="match status" value="1"/>
</dbReference>
<gene>
    <name evidence="3" type="ORF">AXF13_12235</name>
</gene>
<protein>
    <recommendedName>
        <fullName evidence="2">Type VI secretion system spike protein VgrG3-like C-terminal domain-containing protein</fullName>
    </recommendedName>
</protein>
<feature type="domain" description="Type VI secretion system spike protein VgrG3-like C-terminal" evidence="2">
    <location>
        <begin position="173"/>
        <end position="365"/>
    </location>
</feature>
<sequence>MSQSAWLIRPPTEQQQNPASAAPQRRAPAAPTTPAGGGVSPFAALMAGQEKKGADKSALVAARPEETGTTLQLRNPVLAGRSPSDLIRAQTFTKAQADLRQTQAMEGMMQSVSGGDSPLDLARNMGMARHLRSMTNTFEGRLNGLSVGDFIHTRSGAGRGRRAAGRTQENDGLGQLSARFESGGDGVAAIGYDRNGGTSYGKYQIASRVGSMKNFLEFLDGEAPDISQRLRKAGPANTGSRRGGMPDAWRSIAKEQPERFEALQEGFIRESHYKPAVEAIAERTGLEADKLSPAMREVIWSTAVQHGPAGAARIFDRADDLSGKPTDPAYERKLISNVYKLRAGQFGSSTDEVQAAVHNRFRQEKTLALNMLDGGGRTALA</sequence>
<evidence type="ECO:0000313" key="3">
    <source>
        <dbReference type="EMBL" id="AMD90829.1"/>
    </source>
</evidence>